<feature type="region of interest" description="Disordered" evidence="1">
    <location>
        <begin position="105"/>
        <end position="170"/>
    </location>
</feature>
<accession>A0A8S5LHD4</accession>
<evidence type="ECO:0000256" key="1">
    <source>
        <dbReference type="SAM" id="MobiDB-lite"/>
    </source>
</evidence>
<reference evidence="2" key="1">
    <citation type="journal article" date="2021" name="Proc. Natl. Acad. Sci. U.S.A.">
        <title>A Catalog of Tens of Thousands of Viruses from Human Metagenomes Reveals Hidden Associations with Chronic Diseases.</title>
        <authorList>
            <person name="Tisza M.J."/>
            <person name="Buck C.B."/>
        </authorList>
    </citation>
    <scope>NUCLEOTIDE SEQUENCE</scope>
    <source>
        <strain evidence="2">CtxS04</strain>
    </source>
</reference>
<feature type="compositionally biased region" description="Basic and acidic residues" evidence="1">
    <location>
        <begin position="160"/>
        <end position="170"/>
    </location>
</feature>
<organism evidence="2">
    <name type="scientific">Siphoviridae sp. ctxS04</name>
    <dbReference type="NCBI Taxonomy" id="2823610"/>
    <lineage>
        <taxon>Viruses</taxon>
        <taxon>Duplodnaviria</taxon>
        <taxon>Heunggongvirae</taxon>
        <taxon>Uroviricota</taxon>
        <taxon>Caudoviricetes</taxon>
    </lineage>
</organism>
<dbReference type="Pfam" id="PF13730">
    <property type="entry name" value="HTH_36"/>
    <property type="match status" value="1"/>
</dbReference>
<dbReference type="Gene3D" id="1.10.10.10">
    <property type="entry name" value="Winged helix-like DNA-binding domain superfamily/Winged helix DNA-binding domain"/>
    <property type="match status" value="1"/>
</dbReference>
<evidence type="ECO:0000313" key="2">
    <source>
        <dbReference type="EMBL" id="DAD69354.1"/>
    </source>
</evidence>
<dbReference type="InterPro" id="IPR036388">
    <property type="entry name" value="WH-like_DNA-bd_sf"/>
</dbReference>
<sequence>MAERQIIIRRNLPKETRVQNSIIWDKNLSVMARFSLIAMFSLPDSWDYSVRGMAVLLGVSKDTMSKYIKELETAGYIKRTQTHGEKGTFSKSVYILTDTPGDFGNEDDLPCPKNYDTDEQCPNSSAPVTPAPVKSPQKKRTEEKKRTKQVTPKAPTGGRRSNEPKEAPDWKPERFAAFWEAYPCGKSKQAAIRAWDRLRPDDDLIRAMALGLKRAMAGEDWQRGIGIPYASTWLNGRRWEDEDKPLPARAADKPRPARPCHVELIDGEEVVVYDG</sequence>
<name>A0A8S5LHD4_9CAUD</name>
<dbReference type="EMBL" id="BK014719">
    <property type="protein sequence ID" value="DAD69354.1"/>
    <property type="molecule type" value="Genomic_DNA"/>
</dbReference>
<protein>
    <submittedName>
        <fullName evidence="2">Dna polymerase B</fullName>
    </submittedName>
</protein>
<dbReference type="InterPro" id="IPR036390">
    <property type="entry name" value="WH_DNA-bd_sf"/>
</dbReference>
<dbReference type="SUPFAM" id="SSF46785">
    <property type="entry name" value="Winged helix' DNA-binding domain"/>
    <property type="match status" value="1"/>
</dbReference>
<proteinExistence type="predicted"/>